<name>A0A5E4W065_9BURK</name>
<dbReference type="EMBL" id="CABPSK010000002">
    <property type="protein sequence ID" value="VVE17229.1"/>
    <property type="molecule type" value="Genomic_DNA"/>
</dbReference>
<dbReference type="AlphaFoldDB" id="A0A5E4W065"/>
<protein>
    <submittedName>
        <fullName evidence="1">Uncharacterized protein</fullName>
    </submittedName>
</protein>
<organism evidence="1 2">
    <name type="scientific">Pandoraea pneumonica</name>
    <dbReference type="NCBI Taxonomy" id="2508299"/>
    <lineage>
        <taxon>Bacteria</taxon>
        <taxon>Pseudomonadati</taxon>
        <taxon>Pseudomonadota</taxon>
        <taxon>Betaproteobacteria</taxon>
        <taxon>Burkholderiales</taxon>
        <taxon>Burkholderiaceae</taxon>
        <taxon>Pandoraea</taxon>
    </lineage>
</organism>
<gene>
    <name evidence="1" type="ORF">PPN31114_02966</name>
</gene>
<sequence length="135" mass="15351">MPSTKIALRQREEPRASWDLRSELLFCGLPTGKWILGYVLDAWYPCAGSHLIVTSWDCGDDSLSVTLTDGEFNTLDEKSIGAMYDTTLLESHEALSDTQVLLRCDNNFLIRVTIDGRSLRLHQRWGELTEFVPYP</sequence>
<evidence type="ECO:0000313" key="1">
    <source>
        <dbReference type="EMBL" id="VVE17229.1"/>
    </source>
</evidence>
<proteinExistence type="predicted"/>
<keyword evidence="2" id="KW-1185">Reference proteome</keyword>
<reference evidence="1 2" key="1">
    <citation type="submission" date="2019-08" db="EMBL/GenBank/DDBJ databases">
        <authorList>
            <person name="Peeters C."/>
        </authorList>
    </citation>
    <scope>NUCLEOTIDE SEQUENCE [LARGE SCALE GENOMIC DNA]</scope>
    <source>
        <strain evidence="1 2">LMG 31114</strain>
    </source>
</reference>
<accession>A0A5E4W065</accession>
<evidence type="ECO:0000313" key="2">
    <source>
        <dbReference type="Proteomes" id="UP000366945"/>
    </source>
</evidence>
<dbReference type="Proteomes" id="UP000366945">
    <property type="component" value="Unassembled WGS sequence"/>
</dbReference>